<protein>
    <submittedName>
        <fullName evidence="2">Uncharacterized protein</fullName>
    </submittedName>
</protein>
<dbReference type="EMBL" id="PVMZ01000023">
    <property type="protein sequence ID" value="PRX14684.1"/>
    <property type="molecule type" value="Genomic_DNA"/>
</dbReference>
<keyword evidence="3" id="KW-1185">Reference proteome</keyword>
<gene>
    <name evidence="2" type="ORF">CLV67_12368</name>
</gene>
<reference evidence="2 3" key="1">
    <citation type="submission" date="2018-03" db="EMBL/GenBank/DDBJ databases">
        <title>Genomic Encyclopedia of Archaeal and Bacterial Type Strains, Phase II (KMG-II): from individual species to whole genera.</title>
        <authorList>
            <person name="Goeker M."/>
        </authorList>
    </citation>
    <scope>NUCLEOTIDE SEQUENCE [LARGE SCALE GENOMIC DNA]</scope>
    <source>
        <strain evidence="2 3">DSM 43146</strain>
    </source>
</reference>
<accession>A0A2T0JYS1</accession>
<feature type="region of interest" description="Disordered" evidence="1">
    <location>
        <begin position="38"/>
        <end position="63"/>
    </location>
</feature>
<organism evidence="2 3">
    <name type="scientific">Actinoplanes italicus</name>
    <dbReference type="NCBI Taxonomy" id="113567"/>
    <lineage>
        <taxon>Bacteria</taxon>
        <taxon>Bacillati</taxon>
        <taxon>Actinomycetota</taxon>
        <taxon>Actinomycetes</taxon>
        <taxon>Micromonosporales</taxon>
        <taxon>Micromonosporaceae</taxon>
        <taxon>Actinoplanes</taxon>
    </lineage>
</organism>
<dbReference type="AlphaFoldDB" id="A0A2T0JYS1"/>
<evidence type="ECO:0000313" key="3">
    <source>
        <dbReference type="Proteomes" id="UP000239415"/>
    </source>
</evidence>
<proteinExistence type="predicted"/>
<sequence>MLMHPGTMLELANERNRDLIAEGDRGRLLASARARFRRERKAVRGQPTGTVASCDPSVAVPAR</sequence>
<dbReference type="Proteomes" id="UP000239415">
    <property type="component" value="Unassembled WGS sequence"/>
</dbReference>
<evidence type="ECO:0000313" key="2">
    <source>
        <dbReference type="EMBL" id="PRX14684.1"/>
    </source>
</evidence>
<dbReference type="RefSeq" id="WP_106328402.1">
    <property type="nucleotide sequence ID" value="NZ_BOMO01000136.1"/>
</dbReference>
<comment type="caution">
    <text evidence="2">The sequence shown here is derived from an EMBL/GenBank/DDBJ whole genome shotgun (WGS) entry which is preliminary data.</text>
</comment>
<name>A0A2T0JYS1_9ACTN</name>
<evidence type="ECO:0000256" key="1">
    <source>
        <dbReference type="SAM" id="MobiDB-lite"/>
    </source>
</evidence>